<organism evidence="1 2">
    <name type="scientific">Saccharomyces kudriavzevii (strain ATCC MYA-4449 / AS 2.2408 / CBS 8840 / NBRC 1802 / NCYC 2889)</name>
    <name type="common">Yeast</name>
    <dbReference type="NCBI Taxonomy" id="226230"/>
    <lineage>
        <taxon>Eukaryota</taxon>
        <taxon>Fungi</taxon>
        <taxon>Dikarya</taxon>
        <taxon>Ascomycota</taxon>
        <taxon>Saccharomycotina</taxon>
        <taxon>Saccharomycetes</taxon>
        <taxon>Saccharomycetales</taxon>
        <taxon>Saccharomycetaceae</taxon>
        <taxon>Saccharomyces</taxon>
    </lineage>
</organism>
<evidence type="ECO:0000313" key="2">
    <source>
        <dbReference type="Proteomes" id="UP001162087"/>
    </source>
</evidence>
<name>A0AA35J913_SACK1</name>
<dbReference type="PANTHER" id="PTHR37451:SF1">
    <property type="entry name" value="MARVEL DOMAIN-CONTAINING PROTEIN"/>
    <property type="match status" value="1"/>
</dbReference>
<accession>A0AA35J913</accession>
<dbReference type="Proteomes" id="UP001162087">
    <property type="component" value="Chromosome 14"/>
</dbReference>
<dbReference type="EMBL" id="OX365909">
    <property type="protein sequence ID" value="CAI4050589.1"/>
    <property type="molecule type" value="Genomic_DNA"/>
</dbReference>
<keyword evidence="2" id="KW-1185">Reference proteome</keyword>
<proteinExistence type="predicted"/>
<evidence type="ECO:0000313" key="1">
    <source>
        <dbReference type="EMBL" id="CAI4050589.1"/>
    </source>
</evidence>
<protein>
    <submittedName>
        <fullName evidence="1">Uncharacterized protein</fullName>
    </submittedName>
</protein>
<sequence length="222" mass="24855">MSKSERVPTSSSVAWWATAATSRRLSHVQFGLSAVNMVSTIIAIYTSHSGVNRILRLSLAVSIISLIYFLIMMLLPVLLVFLMENILAILWFSAFVTLFFNNGSISCPNRFGYPDSCGFSKVIVLKQAIVFTQALVFTLYLATSYASFFTVLSQARERGSSTRSVFEAGIKLLRNTAQYLEENFEENEVLLDIESQEDEKTETEVNERDSLQTESGDVKSIQ</sequence>
<dbReference type="PANTHER" id="PTHR37451">
    <property type="entry name" value="MARVEL DOMAIN"/>
    <property type="match status" value="1"/>
</dbReference>
<reference evidence="1" key="1">
    <citation type="submission" date="2022-10" db="EMBL/GenBank/DDBJ databases">
        <authorList>
            <person name="Byrne P K."/>
        </authorList>
    </citation>
    <scope>NUCLEOTIDE SEQUENCE</scope>
    <source>
        <strain evidence="1">IFO1802</strain>
    </source>
</reference>
<gene>
    <name evidence="1" type="primary">SKDI14G3840</name>
    <name evidence="1" type="ORF">SKDI_14G3840</name>
</gene>
<dbReference type="OrthoDB" id="4060531at2759"/>